<dbReference type="EMBL" id="LNCD01000149">
    <property type="protein sequence ID" value="KWV40296.1"/>
    <property type="molecule type" value="Genomic_DNA"/>
</dbReference>
<keyword evidence="3" id="KW-1185">Reference proteome</keyword>
<dbReference type="AlphaFoldDB" id="A0A120FDW5"/>
<gene>
    <name evidence="2" type="ORF">AS026_26400</name>
</gene>
<keyword evidence="1" id="KW-0732">Signal</keyword>
<accession>A0A120FDW5</accession>
<protein>
    <submittedName>
        <fullName evidence="2">Uncharacterized protein</fullName>
    </submittedName>
</protein>
<reference evidence="2 3" key="1">
    <citation type="submission" date="2015-11" db="EMBL/GenBank/DDBJ databases">
        <title>Draft Genome Sequence of the Strain BR 10423 (Rhizobium sp.) isolated from nodules of Mimosa pudica.</title>
        <authorList>
            <person name="Barauna A.C."/>
            <person name="Zilli J.E."/>
            <person name="Simoes-Araujo J.L."/>
            <person name="Reis V.M."/>
            <person name="James E.K."/>
            <person name="Reis F.B.Jr."/>
            <person name="Rouws L.F."/>
            <person name="Passos S.R."/>
            <person name="Gois S.R."/>
        </authorList>
    </citation>
    <scope>NUCLEOTIDE SEQUENCE [LARGE SCALE GENOMIC DNA]</scope>
    <source>
        <strain evidence="2 3">BR10423</strain>
    </source>
</reference>
<comment type="caution">
    <text evidence="2">The sequence shown here is derived from an EMBL/GenBank/DDBJ whole genome shotgun (WGS) entry which is preliminary data.</text>
</comment>
<dbReference type="OrthoDB" id="424374at2"/>
<dbReference type="Proteomes" id="UP000068164">
    <property type="component" value="Unassembled WGS sequence"/>
</dbReference>
<evidence type="ECO:0000313" key="3">
    <source>
        <dbReference type="Proteomes" id="UP000068164"/>
    </source>
</evidence>
<proteinExistence type="predicted"/>
<feature type="chain" id="PRO_5007165244" evidence="1">
    <location>
        <begin position="24"/>
        <end position="284"/>
    </location>
</feature>
<dbReference type="RefSeq" id="WP_062376328.1">
    <property type="nucleotide sequence ID" value="NZ_LNCD01000149.1"/>
</dbReference>
<name>A0A120FDW5_9HYPH</name>
<evidence type="ECO:0000256" key="1">
    <source>
        <dbReference type="SAM" id="SignalP"/>
    </source>
</evidence>
<feature type="signal peptide" evidence="1">
    <location>
        <begin position="1"/>
        <end position="23"/>
    </location>
</feature>
<organism evidence="2 3">
    <name type="scientific">Rhizobium altiplani</name>
    <dbReference type="NCBI Taxonomy" id="1864509"/>
    <lineage>
        <taxon>Bacteria</taxon>
        <taxon>Pseudomonadati</taxon>
        <taxon>Pseudomonadota</taxon>
        <taxon>Alphaproteobacteria</taxon>
        <taxon>Hyphomicrobiales</taxon>
        <taxon>Rhizobiaceae</taxon>
        <taxon>Rhizobium/Agrobacterium group</taxon>
        <taxon>Rhizobium</taxon>
    </lineage>
</organism>
<evidence type="ECO:0000313" key="2">
    <source>
        <dbReference type="EMBL" id="KWV40296.1"/>
    </source>
</evidence>
<sequence>MKLDRLTTLILLASVAMSSAAFAQDAPKKPHVPLEKTIGVVTPTGPVPSLAVLNSSGAKIESGKLILTGVSANSIVFADRPVRAAGHVTTEQFIMQWDDGKDNFAVDPPNATVSVLGGDGSDVSDAVVTLKTPKLDGTTLTFDITVLEGSLNGASGPAALFIDHFGGGGGGFGGGGFGGGGFHGGDFAGGSFGGGGRFGGDMRGGDFAGGFRGDDEHVGDTNINRVGGTYWQAPVYHGAWYRGAPVAAGVVAGAAVGAAAARPYYYNSYYNGQQCGYYPFPPCY</sequence>